<dbReference type="InterPro" id="IPR004089">
    <property type="entry name" value="MCPsignal_dom"/>
</dbReference>
<dbReference type="InterPro" id="IPR003660">
    <property type="entry name" value="HAMP_dom"/>
</dbReference>
<evidence type="ECO:0000256" key="2">
    <source>
        <dbReference type="ARBA" id="ARBA00029447"/>
    </source>
</evidence>
<evidence type="ECO:0000256" key="1">
    <source>
        <dbReference type="ARBA" id="ARBA00022500"/>
    </source>
</evidence>
<dbReference type="SMART" id="SM00304">
    <property type="entry name" value="HAMP"/>
    <property type="match status" value="2"/>
</dbReference>
<feature type="transmembrane region" description="Helical" evidence="4">
    <location>
        <begin position="265"/>
        <end position="288"/>
    </location>
</feature>
<reference evidence="7 8" key="1">
    <citation type="submission" date="2023-07" db="EMBL/GenBank/DDBJ databases">
        <title>Genomic Encyclopedia of Type Strains, Phase IV (KMG-IV): sequencing the most valuable type-strain genomes for metagenomic binning, comparative biology and taxonomic classification.</title>
        <authorList>
            <person name="Goeker M."/>
        </authorList>
    </citation>
    <scope>NUCLEOTIDE SEQUENCE [LARGE SCALE GENOMIC DNA]</scope>
    <source>
        <strain evidence="7 8">DSM 18695</strain>
    </source>
</reference>
<keyword evidence="4" id="KW-0812">Transmembrane</keyword>
<feature type="domain" description="HAMP" evidence="6">
    <location>
        <begin position="292"/>
        <end position="345"/>
    </location>
</feature>
<organism evidence="7 8">
    <name type="scientific">Caulobacter ginsengisoli</name>
    <dbReference type="NCBI Taxonomy" id="400775"/>
    <lineage>
        <taxon>Bacteria</taxon>
        <taxon>Pseudomonadati</taxon>
        <taxon>Pseudomonadota</taxon>
        <taxon>Alphaproteobacteria</taxon>
        <taxon>Caulobacterales</taxon>
        <taxon>Caulobacteraceae</taxon>
        <taxon>Caulobacter</taxon>
    </lineage>
</organism>
<dbReference type="Pfam" id="PF00672">
    <property type="entry name" value="HAMP"/>
    <property type="match status" value="1"/>
</dbReference>
<evidence type="ECO:0000313" key="7">
    <source>
        <dbReference type="EMBL" id="MDQ0463970.1"/>
    </source>
</evidence>
<dbReference type="InterPro" id="IPR051310">
    <property type="entry name" value="MCP_chemotaxis"/>
</dbReference>
<dbReference type="PROSITE" id="PS50111">
    <property type="entry name" value="CHEMOTAXIS_TRANSDUC_2"/>
    <property type="match status" value="1"/>
</dbReference>
<keyword evidence="1" id="KW-0145">Chemotaxis</keyword>
<dbReference type="Gene3D" id="1.10.287.950">
    <property type="entry name" value="Methyl-accepting chemotaxis protein"/>
    <property type="match status" value="1"/>
</dbReference>
<gene>
    <name evidence="7" type="ORF">QO010_001741</name>
</gene>
<dbReference type="PROSITE" id="PS50885">
    <property type="entry name" value="HAMP"/>
    <property type="match status" value="2"/>
</dbReference>
<evidence type="ECO:0000256" key="4">
    <source>
        <dbReference type="SAM" id="Phobius"/>
    </source>
</evidence>
<evidence type="ECO:0000259" key="6">
    <source>
        <dbReference type="PROSITE" id="PS50885"/>
    </source>
</evidence>
<dbReference type="PANTHER" id="PTHR43531">
    <property type="entry name" value="PROTEIN ICFG"/>
    <property type="match status" value="1"/>
</dbReference>
<feature type="domain" description="HAMP" evidence="6">
    <location>
        <begin position="373"/>
        <end position="425"/>
    </location>
</feature>
<keyword evidence="4" id="KW-0472">Membrane</keyword>
<comment type="caution">
    <text evidence="7">The sequence shown here is derived from an EMBL/GenBank/DDBJ whole genome shotgun (WGS) entry which is preliminary data.</text>
</comment>
<dbReference type="CDD" id="cd11386">
    <property type="entry name" value="MCP_signal"/>
    <property type="match status" value="1"/>
</dbReference>
<name>A0ABU0IPQ0_9CAUL</name>
<feature type="domain" description="Methyl-accepting transducer" evidence="5">
    <location>
        <begin position="430"/>
        <end position="659"/>
    </location>
</feature>
<comment type="similarity">
    <text evidence="2">Belongs to the methyl-accepting chemotaxis (MCP) protein family.</text>
</comment>
<dbReference type="EMBL" id="JAUSVS010000002">
    <property type="protein sequence ID" value="MDQ0463970.1"/>
    <property type="molecule type" value="Genomic_DNA"/>
</dbReference>
<keyword evidence="8" id="KW-1185">Reference proteome</keyword>
<keyword evidence="3" id="KW-0807">Transducer</keyword>
<keyword evidence="4" id="KW-1133">Transmembrane helix</keyword>
<dbReference type="SMART" id="SM00283">
    <property type="entry name" value="MA"/>
    <property type="match status" value="1"/>
</dbReference>
<dbReference type="Proteomes" id="UP001228905">
    <property type="component" value="Unassembled WGS sequence"/>
</dbReference>
<dbReference type="Pfam" id="PF00015">
    <property type="entry name" value="MCPsignal"/>
    <property type="match status" value="1"/>
</dbReference>
<accession>A0ABU0IPQ0</accession>
<protein>
    <submittedName>
        <fullName evidence="7">Methyl-accepting chemotaxis protein</fullName>
    </submittedName>
</protein>
<dbReference type="PANTHER" id="PTHR43531:SF11">
    <property type="entry name" value="METHYL-ACCEPTING CHEMOTAXIS PROTEIN 3"/>
    <property type="match status" value="1"/>
</dbReference>
<dbReference type="SUPFAM" id="SSF158472">
    <property type="entry name" value="HAMP domain-like"/>
    <property type="match status" value="1"/>
</dbReference>
<sequence length="693" mass="72793">MLRFIHSHMSFGARLALLGLLFAAPLALLTFLFVRQSWKEIAFAQREIAGAEYLSTVWPQLEAAAKGEAATGDDLGKMAARYDPVFRTGEAMIALRDAKDADLRLRAATALIGKVADASNLTLDPDLDSFYVMDAVTVRMPALALANVDVTNASALQDEDAARIARLAAALDRLNARASETVNDLATAMDANAAGETRRKLSPLSEPLRTAVAGLDGRAKAGLAVGALAVRPDGEQAQVATALGASWRGAHAELTRLLEVRLAHLINGLVVNLAIAAAFLALSSLLAWTIARALTRRIGDIVGAMDDIAGGDLTRQVPHLTDRNETGRIATGVQVFKEASIAKIQLEAESRRHEQLADQQRATTEAERTRTAAELAQVVELLAAGLAGLASGDLTRRIDQVFAPEYESLRADFNSAIGQLEGAVQTILINVRAIDGGAREISQAADDLSRRTEHQAASLEETAAAIEQITATVQRAAASAGQAASVVGASKAEAQNSTAVVQETVQAMTQIEDSSRQIGQIIGVIDEIAFQTNLLALNAGVEAARAGDAGRGFAVVAAEVRALAQRSADAAREIKTLISASATQVKSGVDLVGRTGTALHNIAERIIGVDNLVREISASAQEQATGLSQVNTSVNQMDQVTQQNAAMVEQTTAASHALAAEAQALARSVSRFKVGAEQGGRAPGAPVEVRRRA</sequence>
<dbReference type="SUPFAM" id="SSF58104">
    <property type="entry name" value="Methyl-accepting chemotaxis protein (MCP) signaling domain"/>
    <property type="match status" value="1"/>
</dbReference>
<evidence type="ECO:0000313" key="8">
    <source>
        <dbReference type="Proteomes" id="UP001228905"/>
    </source>
</evidence>
<proteinExistence type="inferred from homology"/>
<dbReference type="Gene3D" id="6.10.340.10">
    <property type="match status" value="1"/>
</dbReference>
<evidence type="ECO:0000256" key="3">
    <source>
        <dbReference type="PROSITE-ProRule" id="PRU00284"/>
    </source>
</evidence>
<evidence type="ECO:0000259" key="5">
    <source>
        <dbReference type="PROSITE" id="PS50111"/>
    </source>
</evidence>